<feature type="region of interest" description="Disordered" evidence="1">
    <location>
        <begin position="338"/>
        <end position="365"/>
    </location>
</feature>
<gene>
    <name evidence="4" type="ORF">VKT23_007717</name>
</gene>
<dbReference type="InterPro" id="IPR046522">
    <property type="entry name" value="DUF6699"/>
</dbReference>
<protein>
    <recommendedName>
        <fullName evidence="6">HET-domain-containing protein</fullName>
    </recommendedName>
</protein>
<evidence type="ECO:0000259" key="2">
    <source>
        <dbReference type="Pfam" id="PF06985"/>
    </source>
</evidence>
<dbReference type="Pfam" id="PF20415">
    <property type="entry name" value="DUF6699"/>
    <property type="match status" value="1"/>
</dbReference>
<comment type="caution">
    <text evidence="4">The sequence shown here is derived from an EMBL/GenBank/DDBJ whole genome shotgun (WGS) entry which is preliminary data.</text>
</comment>
<sequence length="652" mass="74080">MSSRPLRLINTQTLKLEDFSGLYYTIPPYAILSHQWHLDEEVSFREYLKLRDETRRKAGYRKILQACKQARRDNLGHIWIDTCCIDKDNHKEVAWNVKSMYAYYENSEVCYAYLVDVSRPKHAGGTPRWKKSRWFKRGWTLQELVAPRRVVFFNSQWISFGDKQTLKVDIHHLTGIPSSVLEGSKLVWEVDIWDRMSWCAGRKTTKPADLVYCLLGLLGVDMEPDYTESVTDAFQRLQSALIETYPETFKTLEDARDIYRTLTHQSVRTRLGIDELETSDLDIPDEEMCSIYDSFSLKPASTSLVAPSPHLPIKKSLLLARRMVTYIRNLLRSTSSRSSDSRHVVPASLASTHSPTHSPMELQTGKPSLSRYNIYGTPKIFSEKRSLHPASGFVRFNAEDSFLPPPVYISTPAAYNFYPPLSITVSTASNTNPFGLTAPRGTCSTTSASRLALNPTDAWHRNPNRPRPHVSFVNLNRPQTFRMHPLFATGPHTRAPISYDVMYRPTPRTVLDRITRSAIPLNTLSQPATDPPTFDTLVLNSDKLPWPIVVQPGDPNSLKPQNVPITNNDLIFALHRTLSFEVTQQEWDTLGKGSRARREAAQAYQRRTQTLGDAKGRVRRIDWLGGKTRFIGIEVDENSGVTGVAKLVFGKP</sequence>
<evidence type="ECO:0000259" key="3">
    <source>
        <dbReference type="Pfam" id="PF20415"/>
    </source>
</evidence>
<organism evidence="4 5">
    <name type="scientific">Marasmiellus scandens</name>
    <dbReference type="NCBI Taxonomy" id="2682957"/>
    <lineage>
        <taxon>Eukaryota</taxon>
        <taxon>Fungi</taxon>
        <taxon>Dikarya</taxon>
        <taxon>Basidiomycota</taxon>
        <taxon>Agaricomycotina</taxon>
        <taxon>Agaricomycetes</taxon>
        <taxon>Agaricomycetidae</taxon>
        <taxon>Agaricales</taxon>
        <taxon>Marasmiineae</taxon>
        <taxon>Omphalotaceae</taxon>
        <taxon>Marasmiellus</taxon>
    </lineage>
</organism>
<dbReference type="EMBL" id="JBANRG010000010">
    <property type="protein sequence ID" value="KAK7463133.1"/>
    <property type="molecule type" value="Genomic_DNA"/>
</dbReference>
<evidence type="ECO:0000256" key="1">
    <source>
        <dbReference type="SAM" id="MobiDB-lite"/>
    </source>
</evidence>
<keyword evidence="5" id="KW-1185">Reference proteome</keyword>
<dbReference type="Pfam" id="PF06985">
    <property type="entry name" value="HET"/>
    <property type="match status" value="1"/>
</dbReference>
<dbReference type="PANTHER" id="PTHR10622:SF10">
    <property type="entry name" value="HET DOMAIN-CONTAINING PROTEIN"/>
    <property type="match status" value="1"/>
</dbReference>
<accession>A0ABR1JNG4</accession>
<proteinExistence type="predicted"/>
<dbReference type="InterPro" id="IPR010730">
    <property type="entry name" value="HET"/>
</dbReference>
<feature type="domain" description="DUF6699" evidence="3">
    <location>
        <begin position="497"/>
        <end position="636"/>
    </location>
</feature>
<feature type="domain" description="Heterokaryon incompatibility" evidence="2">
    <location>
        <begin position="29"/>
        <end position="116"/>
    </location>
</feature>
<evidence type="ECO:0000313" key="5">
    <source>
        <dbReference type="Proteomes" id="UP001498398"/>
    </source>
</evidence>
<dbReference type="PANTHER" id="PTHR10622">
    <property type="entry name" value="HET DOMAIN-CONTAINING PROTEIN"/>
    <property type="match status" value="1"/>
</dbReference>
<evidence type="ECO:0000313" key="4">
    <source>
        <dbReference type="EMBL" id="KAK7463133.1"/>
    </source>
</evidence>
<evidence type="ECO:0008006" key="6">
    <source>
        <dbReference type="Google" id="ProtNLM"/>
    </source>
</evidence>
<reference evidence="4 5" key="1">
    <citation type="submission" date="2024-01" db="EMBL/GenBank/DDBJ databases">
        <title>A draft genome for the cacao thread blight pathogen Marasmiellus scandens.</title>
        <authorList>
            <person name="Baruah I.K."/>
            <person name="Leung J."/>
            <person name="Bukari Y."/>
            <person name="Amoako-Attah I."/>
            <person name="Meinhardt L.W."/>
            <person name="Bailey B.A."/>
            <person name="Cohen S.P."/>
        </authorList>
    </citation>
    <scope>NUCLEOTIDE SEQUENCE [LARGE SCALE GENOMIC DNA]</scope>
    <source>
        <strain evidence="4 5">GH-19</strain>
    </source>
</reference>
<name>A0ABR1JNG4_9AGAR</name>
<dbReference type="Proteomes" id="UP001498398">
    <property type="component" value="Unassembled WGS sequence"/>
</dbReference>